<dbReference type="Proteomes" id="UP001628179">
    <property type="component" value="Unassembled WGS sequence"/>
</dbReference>
<dbReference type="RefSeq" id="XP_070916349.1">
    <property type="nucleotide sequence ID" value="XM_071060248.1"/>
</dbReference>
<dbReference type="GeneID" id="98175571"/>
<accession>A0ABQ0GA30</accession>
<evidence type="ECO:0000313" key="1">
    <source>
        <dbReference type="EMBL" id="GAB1314618.1"/>
    </source>
</evidence>
<keyword evidence="2" id="KW-1185">Reference proteome</keyword>
<organism evidence="1 2">
    <name type="scientific">Madurella fahalii</name>
    <dbReference type="NCBI Taxonomy" id="1157608"/>
    <lineage>
        <taxon>Eukaryota</taxon>
        <taxon>Fungi</taxon>
        <taxon>Dikarya</taxon>
        <taxon>Ascomycota</taxon>
        <taxon>Pezizomycotina</taxon>
        <taxon>Sordariomycetes</taxon>
        <taxon>Sordariomycetidae</taxon>
        <taxon>Sordariales</taxon>
        <taxon>Sordariales incertae sedis</taxon>
        <taxon>Madurella</taxon>
    </lineage>
</organism>
<protein>
    <submittedName>
        <fullName evidence="1">Uncharacterized protein</fullName>
    </submittedName>
</protein>
<gene>
    <name evidence="1" type="ORF">MFIFM68171_04828</name>
</gene>
<proteinExistence type="predicted"/>
<name>A0ABQ0GA30_9PEZI</name>
<dbReference type="EMBL" id="BAAFSV010000002">
    <property type="protein sequence ID" value="GAB1314618.1"/>
    <property type="molecule type" value="Genomic_DNA"/>
</dbReference>
<comment type="caution">
    <text evidence="1">The sequence shown here is derived from an EMBL/GenBank/DDBJ whole genome shotgun (WGS) entry which is preliminary data.</text>
</comment>
<evidence type="ECO:0000313" key="2">
    <source>
        <dbReference type="Proteomes" id="UP001628179"/>
    </source>
</evidence>
<sequence>MCLSSGTTCRYASRKRAPTSRLTYYARLGFRAIDFGRDAEQSNYTQNKRGLPHLRTTSWVYPTQTLVIFPAGFLGLVPMEKMLIRPPADRRFPTSKEVQGLEADDIANLPLPRLAPLMSGLGRRYLDTHDDVSMIALEQLVDGMKPDEQWVQKNIGDTDPAVTTLIIGLVRDKKSRIDDFSENKVTCFVRNEEEAETVKLIPGLNEHNAALFQRLWDNSATRRGMSTSLADAHP</sequence>
<reference evidence="1 2" key="1">
    <citation type="submission" date="2024-09" db="EMBL/GenBank/DDBJ databases">
        <title>Itraconazole resistance in Madurella fahalii resulting from another homologue of gene encoding cytochrome P450 14-alpha sterol demethylase (CYP51).</title>
        <authorList>
            <person name="Yoshioka I."/>
            <person name="Fahal A.H."/>
            <person name="Kaneko S."/>
            <person name="Yaguchi T."/>
        </authorList>
    </citation>
    <scope>NUCLEOTIDE SEQUENCE [LARGE SCALE GENOMIC DNA]</scope>
    <source>
        <strain evidence="1 2">IFM 68171</strain>
    </source>
</reference>